<sequence>MKQSVTRDCPKGHYWIFIPPL</sequence>
<comment type="caution">
    <text evidence="1">The sequence shown here is derived from an EMBL/GenBank/DDBJ whole genome shotgun (WGS) entry which is preliminary data.</text>
</comment>
<proteinExistence type="predicted"/>
<name>A0A4R5KCC3_9BACL</name>
<dbReference type="Proteomes" id="UP000295636">
    <property type="component" value="Unassembled WGS sequence"/>
</dbReference>
<protein>
    <submittedName>
        <fullName evidence="1">Uncharacterized protein</fullName>
    </submittedName>
</protein>
<organism evidence="1 2">
    <name type="scientific">Paenibacillus piri</name>
    <dbReference type="NCBI Taxonomy" id="2547395"/>
    <lineage>
        <taxon>Bacteria</taxon>
        <taxon>Bacillati</taxon>
        <taxon>Bacillota</taxon>
        <taxon>Bacilli</taxon>
        <taxon>Bacillales</taxon>
        <taxon>Paenibacillaceae</taxon>
        <taxon>Paenibacillus</taxon>
    </lineage>
</organism>
<evidence type="ECO:0000313" key="1">
    <source>
        <dbReference type="EMBL" id="TDF92833.1"/>
    </source>
</evidence>
<accession>A0A4R5KCC3</accession>
<reference evidence="1 2" key="1">
    <citation type="submission" date="2019-03" db="EMBL/GenBank/DDBJ databases">
        <title>This is whole genome sequence of Paenibacillus sp MS74 strain.</title>
        <authorList>
            <person name="Trinh H.N."/>
        </authorList>
    </citation>
    <scope>NUCLEOTIDE SEQUENCE [LARGE SCALE GENOMIC DNA]</scope>
    <source>
        <strain evidence="1 2">MS74</strain>
    </source>
</reference>
<dbReference type="EMBL" id="SMRT01000019">
    <property type="protein sequence ID" value="TDF92833.1"/>
    <property type="molecule type" value="Genomic_DNA"/>
</dbReference>
<keyword evidence="2" id="KW-1185">Reference proteome</keyword>
<evidence type="ECO:0000313" key="2">
    <source>
        <dbReference type="Proteomes" id="UP000295636"/>
    </source>
</evidence>
<dbReference type="AlphaFoldDB" id="A0A4R5KCC3"/>
<gene>
    <name evidence="1" type="ORF">E1757_29260</name>
</gene>